<keyword evidence="5" id="KW-1185">Reference proteome</keyword>
<dbReference type="NCBIfam" id="TIGR02087">
    <property type="entry name" value="LEUD_arch"/>
    <property type="match status" value="1"/>
</dbReference>
<feature type="domain" description="Aconitase A/isopropylmalate dehydratase small subunit swivel" evidence="3">
    <location>
        <begin position="55"/>
        <end position="117"/>
    </location>
</feature>
<keyword evidence="2" id="KW-0456">Lyase</keyword>
<dbReference type="InterPro" id="IPR011827">
    <property type="entry name" value="LeuD_type2/HacB/DmdB"/>
</dbReference>
<dbReference type="AlphaFoldDB" id="A0AA46I5L0"/>
<evidence type="ECO:0000256" key="2">
    <source>
        <dbReference type="ARBA" id="ARBA00023239"/>
    </source>
</evidence>
<name>A0AA46I5L0_9FUSO</name>
<evidence type="ECO:0000256" key="1">
    <source>
        <dbReference type="ARBA" id="ARBA00009869"/>
    </source>
</evidence>
<dbReference type="Proteomes" id="UP000294678">
    <property type="component" value="Unassembled WGS sequence"/>
</dbReference>
<dbReference type="RefSeq" id="WP_134112886.1">
    <property type="nucleotide sequence ID" value="NZ_SOBG01000004.1"/>
</dbReference>
<sequence>MEKIIKGKVYVLGDNIDTDQIIPAMHLVYKTDDPEESKLYGKYAMSGLPLDIAEKQPFIKGDAYISEYQIMVVGNNFGCGSSREHAPLALQKAGIKAVVAKDYARIFYRNSVDGGFLVPFESKEKIDSFFDTGDEAEIDLENAIIKNITKNKEYKLNSLGDVANIIEAGGLFNYAQKKGFIK</sequence>
<evidence type="ECO:0000259" key="3">
    <source>
        <dbReference type="Pfam" id="PF00694"/>
    </source>
</evidence>
<evidence type="ECO:0000313" key="4">
    <source>
        <dbReference type="EMBL" id="TDT70448.1"/>
    </source>
</evidence>
<dbReference type="InterPro" id="IPR033940">
    <property type="entry name" value="IPMI_Swivel"/>
</dbReference>
<dbReference type="InterPro" id="IPR000573">
    <property type="entry name" value="AconitaseA/IPMdHydase_ssu_swvl"/>
</dbReference>
<dbReference type="PANTHER" id="PTHR43345">
    <property type="entry name" value="3-ISOPROPYLMALATE DEHYDRATASE SMALL SUBUNIT 2-RELATED-RELATED"/>
    <property type="match status" value="1"/>
</dbReference>
<reference evidence="4 5" key="1">
    <citation type="submission" date="2019-03" db="EMBL/GenBank/DDBJ databases">
        <title>Genomic Encyclopedia of Type Strains, Phase IV (KMG-IV): sequencing the most valuable type-strain genomes for metagenomic binning, comparative biology and taxonomic classification.</title>
        <authorList>
            <person name="Goeker M."/>
        </authorList>
    </citation>
    <scope>NUCLEOTIDE SEQUENCE [LARGE SCALE GENOMIC DNA]</scope>
    <source>
        <strain evidence="4 5">DSM 100055</strain>
    </source>
</reference>
<dbReference type="GO" id="GO:0016836">
    <property type="term" value="F:hydro-lyase activity"/>
    <property type="evidence" value="ECO:0007669"/>
    <property type="project" value="InterPro"/>
</dbReference>
<dbReference type="PANTHER" id="PTHR43345:SF2">
    <property type="entry name" value="3-ISOPROPYLMALATE DEHYDRATASE SMALL SUBUNIT 1"/>
    <property type="match status" value="1"/>
</dbReference>
<organism evidence="4 5">
    <name type="scientific">Hypnocyclicus thermotrophus</name>
    <dbReference type="NCBI Taxonomy" id="1627895"/>
    <lineage>
        <taxon>Bacteria</taxon>
        <taxon>Fusobacteriati</taxon>
        <taxon>Fusobacteriota</taxon>
        <taxon>Fusobacteriia</taxon>
        <taxon>Fusobacteriales</taxon>
        <taxon>Fusobacteriaceae</taxon>
        <taxon>Hypnocyclicus</taxon>
    </lineage>
</organism>
<accession>A0AA46I5L0</accession>
<dbReference type="SUPFAM" id="SSF52016">
    <property type="entry name" value="LeuD/IlvD-like"/>
    <property type="match status" value="1"/>
</dbReference>
<dbReference type="Pfam" id="PF00694">
    <property type="entry name" value="Aconitase_C"/>
    <property type="match status" value="1"/>
</dbReference>
<gene>
    <name evidence="4" type="ORF">EV215_0993</name>
</gene>
<protein>
    <submittedName>
        <fullName evidence="4">3-isopropylmalate dehydratase small subunit</fullName>
    </submittedName>
</protein>
<dbReference type="Gene3D" id="3.20.19.10">
    <property type="entry name" value="Aconitase, domain 4"/>
    <property type="match status" value="1"/>
</dbReference>
<dbReference type="InterPro" id="IPR015928">
    <property type="entry name" value="Aconitase/3IPM_dehydase_swvl"/>
</dbReference>
<dbReference type="InterPro" id="IPR050075">
    <property type="entry name" value="LeuD"/>
</dbReference>
<dbReference type="EMBL" id="SOBG01000004">
    <property type="protein sequence ID" value="TDT70448.1"/>
    <property type="molecule type" value="Genomic_DNA"/>
</dbReference>
<evidence type="ECO:0000313" key="5">
    <source>
        <dbReference type="Proteomes" id="UP000294678"/>
    </source>
</evidence>
<comment type="similarity">
    <text evidence="1">Belongs to the LeuD family. LeuD type 2 subfamily.</text>
</comment>
<dbReference type="CDD" id="cd01577">
    <property type="entry name" value="IPMI_Swivel"/>
    <property type="match status" value="1"/>
</dbReference>
<comment type="caution">
    <text evidence="4">The sequence shown here is derived from an EMBL/GenBank/DDBJ whole genome shotgun (WGS) entry which is preliminary data.</text>
</comment>
<proteinExistence type="inferred from homology"/>